<reference evidence="4" key="1">
    <citation type="journal article" date="2022" name="ISME J.">
        <title>Genetic and phylogenetic analysis of dissimilatory iodate-reducing bacteria identifies potential niches across the world's oceans.</title>
        <authorList>
            <person name="Reyes-Umana V."/>
            <person name="Henning Z."/>
            <person name="Lee K."/>
            <person name="Barnum T.P."/>
            <person name="Coates J.D."/>
        </authorList>
    </citation>
    <scope>NUCLEOTIDE SEQUENCE [LARGE SCALE GENOMIC DNA]</scope>
    <source>
        <strain evidence="4">IR12</strain>
    </source>
</reference>
<dbReference type="PANTHER" id="PTHR43459">
    <property type="entry name" value="ENOYL-COA HYDRATASE"/>
    <property type="match status" value="1"/>
</dbReference>
<dbReference type="NCBIfam" id="NF046063">
    <property type="entry name" value="oxepin_alt"/>
    <property type="match status" value="1"/>
</dbReference>
<keyword evidence="4" id="KW-1185">Reference proteome</keyword>
<comment type="caution">
    <text evidence="3">The sequence shown here is derived from an EMBL/GenBank/DDBJ whole genome shotgun (WGS) entry which is preliminary data.</text>
</comment>
<dbReference type="GO" id="GO:0003824">
    <property type="term" value="F:catalytic activity"/>
    <property type="evidence" value="ECO:0007669"/>
    <property type="project" value="InterPro"/>
</dbReference>
<evidence type="ECO:0000256" key="1">
    <source>
        <dbReference type="ARBA" id="ARBA00005254"/>
    </source>
</evidence>
<dbReference type="RefSeq" id="WP_214364007.1">
    <property type="nucleotide sequence ID" value="NZ_JAEKFT010000052.1"/>
</dbReference>
<dbReference type="Gene3D" id="3.90.226.10">
    <property type="entry name" value="2-enoyl-CoA Hydratase, Chain A, domain 1"/>
    <property type="match status" value="1"/>
</dbReference>
<dbReference type="EMBL" id="JAEKFT010000052">
    <property type="protein sequence ID" value="MBT0964086.1"/>
    <property type="molecule type" value="Genomic_DNA"/>
</dbReference>
<dbReference type="InterPro" id="IPR029045">
    <property type="entry name" value="ClpP/crotonase-like_dom_sf"/>
</dbReference>
<evidence type="ECO:0000256" key="2">
    <source>
        <dbReference type="RuleBase" id="RU003707"/>
    </source>
</evidence>
<dbReference type="InterPro" id="IPR001753">
    <property type="entry name" value="Enoyl-CoA_hydra/iso"/>
</dbReference>
<evidence type="ECO:0000313" key="3">
    <source>
        <dbReference type="EMBL" id="MBT0964086.1"/>
    </source>
</evidence>
<sequence>MTSQDIDAPGEARLLIERHGDVLQLTLSNPPLRNALHPSLYATGLEALEQAASDATLGAIVLTGAGAHFCAGGNVNRLAANRHRPQDIQRDGIDRFHRWVQALRRCRLPIIAAVEGSAAGAGFSLALACDLIVAAEGARFSMAYVRIGLSPDGGGSAFLGRLLPRQLAAELLLTGAPIDTHRLQALGVVNRVVADGTALAEALALGHTLARGPRRAQADIKALLDSAPTTALDDQLALEREHFIENLFGADAGEGVEAFRQRRAPQFNRSPA</sequence>
<organism evidence="3 4">
    <name type="scientific">Denitromonas iodatirespirans</name>
    <dbReference type="NCBI Taxonomy" id="2795389"/>
    <lineage>
        <taxon>Bacteria</taxon>
        <taxon>Pseudomonadati</taxon>
        <taxon>Pseudomonadota</taxon>
        <taxon>Betaproteobacteria</taxon>
        <taxon>Rhodocyclales</taxon>
        <taxon>Zoogloeaceae</taxon>
        <taxon>Denitromonas</taxon>
    </lineage>
</organism>
<dbReference type="Proteomes" id="UP000694660">
    <property type="component" value="Unassembled WGS sequence"/>
</dbReference>
<dbReference type="AlphaFoldDB" id="A0A944DFE5"/>
<dbReference type="NCBIfam" id="NF005700">
    <property type="entry name" value="PRK07511.1"/>
    <property type="match status" value="1"/>
</dbReference>
<dbReference type="PANTHER" id="PTHR43459:SF1">
    <property type="entry name" value="EG:BACN32G11.4 PROTEIN"/>
    <property type="match status" value="1"/>
</dbReference>
<dbReference type="InterPro" id="IPR018376">
    <property type="entry name" value="Enoyl-CoA_hyd/isom_CS"/>
</dbReference>
<dbReference type="Pfam" id="PF00378">
    <property type="entry name" value="ECH_1"/>
    <property type="match status" value="1"/>
</dbReference>
<accession>A0A944DFE5</accession>
<gene>
    <name evidence="3" type="ORF">I8J34_23155</name>
</gene>
<comment type="similarity">
    <text evidence="1 2">Belongs to the enoyl-CoA hydratase/isomerase family.</text>
</comment>
<dbReference type="InterPro" id="IPR014748">
    <property type="entry name" value="Enoyl-CoA_hydra_C"/>
</dbReference>
<proteinExistence type="inferred from homology"/>
<dbReference type="SUPFAM" id="SSF52096">
    <property type="entry name" value="ClpP/crotonase"/>
    <property type="match status" value="1"/>
</dbReference>
<dbReference type="CDD" id="cd06558">
    <property type="entry name" value="crotonase-like"/>
    <property type="match status" value="1"/>
</dbReference>
<protein>
    <submittedName>
        <fullName evidence="3">Enoyl-CoA hydratase</fullName>
    </submittedName>
</protein>
<dbReference type="PROSITE" id="PS00166">
    <property type="entry name" value="ENOYL_COA_HYDRATASE"/>
    <property type="match status" value="1"/>
</dbReference>
<dbReference type="Gene3D" id="1.10.12.10">
    <property type="entry name" value="Lyase 2-enoyl-coa Hydratase, Chain A, domain 2"/>
    <property type="match status" value="1"/>
</dbReference>
<name>A0A944DFE5_DENI1</name>
<evidence type="ECO:0000313" key="4">
    <source>
        <dbReference type="Proteomes" id="UP000694660"/>
    </source>
</evidence>